<sequence>MLTATDVKNKVKKYILKETLSDVNQIDDDTLIFETGLLDSMGLLFLIEHLKEEFGVETQDEELVVEHFESIKNIVAFVESKL</sequence>
<dbReference type="EMBL" id="JAPFQP010000003">
    <property type="protein sequence ID" value="MCX2719872.1"/>
    <property type="molecule type" value="Genomic_DNA"/>
</dbReference>
<feature type="domain" description="Carrier" evidence="1">
    <location>
        <begin position="2"/>
        <end position="82"/>
    </location>
</feature>
<dbReference type="AlphaFoldDB" id="A0AAE3MN13"/>
<dbReference type="Proteomes" id="UP001207116">
    <property type="component" value="Unassembled WGS sequence"/>
</dbReference>
<name>A0AAE3MN13_9FLAO</name>
<dbReference type="Gene3D" id="1.10.1200.10">
    <property type="entry name" value="ACP-like"/>
    <property type="match status" value="1"/>
</dbReference>
<evidence type="ECO:0000313" key="3">
    <source>
        <dbReference type="Proteomes" id="UP001207116"/>
    </source>
</evidence>
<evidence type="ECO:0000259" key="1">
    <source>
        <dbReference type="PROSITE" id="PS50075"/>
    </source>
</evidence>
<dbReference type="InterPro" id="IPR009081">
    <property type="entry name" value="PP-bd_ACP"/>
</dbReference>
<dbReference type="Pfam" id="PF00550">
    <property type="entry name" value="PP-binding"/>
    <property type="match status" value="1"/>
</dbReference>
<gene>
    <name evidence="2" type="ORF">OO016_09685</name>
</gene>
<protein>
    <submittedName>
        <fullName evidence="2">Acyl carrier protein</fullName>
    </submittedName>
</protein>
<organism evidence="2 3">
    <name type="scientific">Lentiprolixibacter aurantiacus</name>
    <dbReference type="NCBI Taxonomy" id="2993939"/>
    <lineage>
        <taxon>Bacteria</taxon>
        <taxon>Pseudomonadati</taxon>
        <taxon>Bacteroidota</taxon>
        <taxon>Flavobacteriia</taxon>
        <taxon>Flavobacteriales</taxon>
        <taxon>Flavobacteriaceae</taxon>
        <taxon>Lentiprolixibacter</taxon>
    </lineage>
</organism>
<accession>A0AAE3MN13</accession>
<reference evidence="2" key="1">
    <citation type="submission" date="2022-11" db="EMBL/GenBank/DDBJ databases">
        <title>The characterization of three novel Bacteroidetes species and genomic analysis of their roles in tidal elemental geochemical cycles.</title>
        <authorList>
            <person name="Ma K.-J."/>
        </authorList>
    </citation>
    <scope>NUCLEOTIDE SEQUENCE</scope>
    <source>
        <strain evidence="2">M415</strain>
    </source>
</reference>
<dbReference type="RefSeq" id="WP_266013065.1">
    <property type="nucleotide sequence ID" value="NZ_JAPFQP010000003.1"/>
</dbReference>
<keyword evidence="3" id="KW-1185">Reference proteome</keyword>
<dbReference type="InterPro" id="IPR036736">
    <property type="entry name" value="ACP-like_sf"/>
</dbReference>
<dbReference type="PROSITE" id="PS50075">
    <property type="entry name" value="CARRIER"/>
    <property type="match status" value="1"/>
</dbReference>
<evidence type="ECO:0000313" key="2">
    <source>
        <dbReference type="EMBL" id="MCX2719872.1"/>
    </source>
</evidence>
<comment type="caution">
    <text evidence="2">The sequence shown here is derived from an EMBL/GenBank/DDBJ whole genome shotgun (WGS) entry which is preliminary data.</text>
</comment>
<proteinExistence type="predicted"/>
<dbReference type="SUPFAM" id="SSF47336">
    <property type="entry name" value="ACP-like"/>
    <property type="match status" value="1"/>
</dbReference>